<protein>
    <submittedName>
        <fullName evidence="7">ParB/RepB/Spo0J family partition protein</fullName>
    </submittedName>
</protein>
<feature type="domain" description="ParB-like N-terminal" evidence="6">
    <location>
        <begin position="36"/>
        <end position="128"/>
    </location>
</feature>
<evidence type="ECO:0000256" key="4">
    <source>
        <dbReference type="ARBA" id="ARBA00025472"/>
    </source>
</evidence>
<dbReference type="Proteomes" id="UP000664761">
    <property type="component" value="Unassembled WGS sequence"/>
</dbReference>
<evidence type="ECO:0000313" key="8">
    <source>
        <dbReference type="Proteomes" id="UP000664761"/>
    </source>
</evidence>
<dbReference type="Pfam" id="PF23552">
    <property type="entry name" value="ParB_C"/>
    <property type="match status" value="1"/>
</dbReference>
<feature type="compositionally biased region" description="Basic and acidic residues" evidence="5">
    <location>
        <begin position="244"/>
        <end position="253"/>
    </location>
</feature>
<dbReference type="SUPFAM" id="SSF109709">
    <property type="entry name" value="KorB DNA-binding domain-like"/>
    <property type="match status" value="1"/>
</dbReference>
<evidence type="ECO:0000256" key="1">
    <source>
        <dbReference type="ARBA" id="ARBA00006295"/>
    </source>
</evidence>
<keyword evidence="8" id="KW-1185">Reference proteome</keyword>
<dbReference type="Gene3D" id="3.90.1530.30">
    <property type="match status" value="1"/>
</dbReference>
<dbReference type="SMART" id="SM00470">
    <property type="entry name" value="ParB"/>
    <property type="match status" value="1"/>
</dbReference>
<dbReference type="RefSeq" id="WP_207042472.1">
    <property type="nucleotide sequence ID" value="NZ_JAFLNC010000001.1"/>
</dbReference>
<dbReference type="InterPro" id="IPR057240">
    <property type="entry name" value="ParB_dimer_C"/>
</dbReference>
<feature type="compositionally biased region" description="Acidic residues" evidence="5">
    <location>
        <begin position="352"/>
        <end position="363"/>
    </location>
</feature>
<feature type="compositionally biased region" description="Acidic residues" evidence="5">
    <location>
        <begin position="331"/>
        <end position="341"/>
    </location>
</feature>
<dbReference type="Pfam" id="PF02195">
    <property type="entry name" value="ParB_N"/>
    <property type="match status" value="1"/>
</dbReference>
<evidence type="ECO:0000256" key="3">
    <source>
        <dbReference type="ARBA" id="ARBA00023125"/>
    </source>
</evidence>
<reference evidence="7 8" key="1">
    <citation type="submission" date="2021-03" db="EMBL/GenBank/DDBJ databases">
        <title>Sneathiella sp. CAU 1612 isolated from Kang Won-do.</title>
        <authorList>
            <person name="Kim W."/>
        </authorList>
    </citation>
    <scope>NUCLEOTIDE SEQUENCE [LARGE SCALE GENOMIC DNA]</scope>
    <source>
        <strain evidence="7 8">CAU 1612</strain>
    </source>
</reference>
<evidence type="ECO:0000313" key="7">
    <source>
        <dbReference type="EMBL" id="MBO0332759.1"/>
    </source>
</evidence>
<dbReference type="InterPro" id="IPR004437">
    <property type="entry name" value="ParB/RepB/Spo0J"/>
</dbReference>
<dbReference type="PANTHER" id="PTHR33375">
    <property type="entry name" value="CHROMOSOME-PARTITIONING PROTEIN PARB-RELATED"/>
    <property type="match status" value="1"/>
</dbReference>
<dbReference type="InterPro" id="IPR003115">
    <property type="entry name" value="ParB_N"/>
</dbReference>
<feature type="region of interest" description="Disordered" evidence="5">
    <location>
        <begin position="300"/>
        <end position="375"/>
    </location>
</feature>
<dbReference type="NCBIfam" id="TIGR00180">
    <property type="entry name" value="parB_part"/>
    <property type="match status" value="1"/>
</dbReference>
<feature type="compositionally biased region" description="Acidic residues" evidence="5">
    <location>
        <begin position="311"/>
        <end position="324"/>
    </location>
</feature>
<dbReference type="PANTHER" id="PTHR33375:SF1">
    <property type="entry name" value="CHROMOSOME-PARTITIONING PROTEIN PARB-RELATED"/>
    <property type="match status" value="1"/>
</dbReference>
<comment type="function">
    <text evidence="4">Involved in chromosome partition. Localize to both poles of the predivisional cell following completion of DNA replication. Binds to the DNA origin of replication.</text>
</comment>
<dbReference type="EMBL" id="JAFLNC010000001">
    <property type="protein sequence ID" value="MBO0332759.1"/>
    <property type="molecule type" value="Genomic_DNA"/>
</dbReference>
<comment type="caution">
    <text evidence="7">The sequence shown here is derived from an EMBL/GenBank/DDBJ whole genome shotgun (WGS) entry which is preliminary data.</text>
</comment>
<dbReference type="SUPFAM" id="SSF110849">
    <property type="entry name" value="ParB/Sulfiredoxin"/>
    <property type="match status" value="1"/>
</dbReference>
<feature type="compositionally biased region" description="Basic and acidic residues" evidence="5">
    <location>
        <begin position="224"/>
        <end position="236"/>
    </location>
</feature>
<gene>
    <name evidence="7" type="ORF">J0X12_03980</name>
</gene>
<dbReference type="InterPro" id="IPR041468">
    <property type="entry name" value="HTH_ParB/Spo0J"/>
</dbReference>
<proteinExistence type="inferred from homology"/>
<accession>A0ABS3F2M7</accession>
<dbReference type="InterPro" id="IPR050336">
    <property type="entry name" value="Chromosome_partition/occlusion"/>
</dbReference>
<dbReference type="Gene3D" id="1.10.10.2830">
    <property type="match status" value="1"/>
</dbReference>
<organism evidence="7 8">
    <name type="scientific">Sneathiella sedimenti</name>
    <dbReference type="NCBI Taxonomy" id="2816034"/>
    <lineage>
        <taxon>Bacteria</taxon>
        <taxon>Pseudomonadati</taxon>
        <taxon>Pseudomonadota</taxon>
        <taxon>Alphaproteobacteria</taxon>
        <taxon>Sneathiellales</taxon>
        <taxon>Sneathiellaceae</taxon>
        <taxon>Sneathiella</taxon>
    </lineage>
</organism>
<comment type="similarity">
    <text evidence="1">Belongs to the ParB family.</text>
</comment>
<dbReference type="CDD" id="cd16393">
    <property type="entry name" value="SPO0J_N"/>
    <property type="match status" value="1"/>
</dbReference>
<feature type="region of interest" description="Disordered" evidence="5">
    <location>
        <begin position="224"/>
        <end position="253"/>
    </location>
</feature>
<dbReference type="InterPro" id="IPR036086">
    <property type="entry name" value="ParB/Sulfiredoxin_sf"/>
</dbReference>
<evidence type="ECO:0000256" key="2">
    <source>
        <dbReference type="ARBA" id="ARBA00022829"/>
    </source>
</evidence>
<keyword evidence="3" id="KW-0238">DNA-binding</keyword>
<keyword evidence="2" id="KW-0159">Chromosome partition</keyword>
<sequence length="375" mass="41705">MSDDTSKKKLGRGLSALLGDDAATDYADLDKIRSTKEVPVEQLRANQYQPRLDWDMEALDSLAASIAEKGVLQPILVRRNPGSYSEYEIVAGERRWRAAQKAQLHTVPVIIKELTDAESMEIALIENIQREDLSPIEEAEGYKRLMGEFDHTQESLSQHVGKSRTHVANMMRLLTLPGSVQTLVREGSLSAGAARALINHENAEKLARKIVDEGLSVRAVEKLVKKGDKADQDTTTRPRTAKSSRMEKSADVRELEDDLTNAIGMSVEINHFADGRGTVTIHYGNLDQLDDACRRLTREPLPTLHDSREEDPIEEGDDLSDEFDAFQKDADAEDNALEETPVDPAPEKPDDKDDGEPEYDYDDEIKGALGDALKE</sequence>
<dbReference type="Pfam" id="PF17762">
    <property type="entry name" value="HTH_ParB"/>
    <property type="match status" value="1"/>
</dbReference>
<name>A0ABS3F2M7_9PROT</name>
<evidence type="ECO:0000259" key="6">
    <source>
        <dbReference type="SMART" id="SM00470"/>
    </source>
</evidence>
<evidence type="ECO:0000256" key="5">
    <source>
        <dbReference type="SAM" id="MobiDB-lite"/>
    </source>
</evidence>